<feature type="compositionally biased region" description="Basic residues" evidence="1">
    <location>
        <begin position="140"/>
        <end position="154"/>
    </location>
</feature>
<evidence type="ECO:0000256" key="1">
    <source>
        <dbReference type="SAM" id="MobiDB-lite"/>
    </source>
</evidence>
<accession>A0AAD1T2L2</accession>
<reference evidence="2" key="1">
    <citation type="submission" date="2022-03" db="EMBL/GenBank/DDBJ databases">
        <authorList>
            <person name="Alioto T."/>
            <person name="Alioto T."/>
            <person name="Gomez Garrido J."/>
        </authorList>
    </citation>
    <scope>NUCLEOTIDE SEQUENCE</scope>
</reference>
<gene>
    <name evidence="2" type="ORF">PECUL_23A022841</name>
</gene>
<feature type="compositionally biased region" description="Polar residues" evidence="1">
    <location>
        <begin position="111"/>
        <end position="120"/>
    </location>
</feature>
<feature type="region of interest" description="Disordered" evidence="1">
    <location>
        <begin position="92"/>
        <end position="165"/>
    </location>
</feature>
<proteinExistence type="predicted"/>
<protein>
    <submittedName>
        <fullName evidence="2">Uncharacterized protein</fullName>
    </submittedName>
</protein>
<dbReference type="AlphaFoldDB" id="A0AAD1T2L2"/>
<keyword evidence="3" id="KW-1185">Reference proteome</keyword>
<sequence>MDRRGISRSLLDGEPRALHLPTMPATLSSKAGFRASKMADKRDLAKLNEQPLPSLGTDINERDSINILFEDFWAKLMALLQPTELSKTELMRCTDQAEGKPGKLPRDNLAPLTTTPQTRGPTALRASRVKPQGGQPHQWRVAKRKSQRREKNTHRTNPNRQNPEP</sequence>
<evidence type="ECO:0000313" key="2">
    <source>
        <dbReference type="EMBL" id="CAH2315615.1"/>
    </source>
</evidence>
<feature type="compositionally biased region" description="Polar residues" evidence="1">
    <location>
        <begin position="155"/>
        <end position="165"/>
    </location>
</feature>
<evidence type="ECO:0000313" key="3">
    <source>
        <dbReference type="Proteomes" id="UP001295444"/>
    </source>
</evidence>
<organism evidence="2 3">
    <name type="scientific">Pelobates cultripes</name>
    <name type="common">Western spadefoot toad</name>
    <dbReference type="NCBI Taxonomy" id="61616"/>
    <lineage>
        <taxon>Eukaryota</taxon>
        <taxon>Metazoa</taxon>
        <taxon>Chordata</taxon>
        <taxon>Craniata</taxon>
        <taxon>Vertebrata</taxon>
        <taxon>Euteleostomi</taxon>
        <taxon>Amphibia</taxon>
        <taxon>Batrachia</taxon>
        <taxon>Anura</taxon>
        <taxon>Pelobatoidea</taxon>
        <taxon>Pelobatidae</taxon>
        <taxon>Pelobates</taxon>
    </lineage>
</organism>
<feature type="compositionally biased region" description="Basic and acidic residues" evidence="1">
    <location>
        <begin position="92"/>
        <end position="106"/>
    </location>
</feature>
<dbReference type="EMBL" id="OW240920">
    <property type="protein sequence ID" value="CAH2315615.1"/>
    <property type="molecule type" value="Genomic_DNA"/>
</dbReference>
<name>A0AAD1T2L2_PELCU</name>
<dbReference type="Proteomes" id="UP001295444">
    <property type="component" value="Chromosome 09"/>
</dbReference>